<evidence type="ECO:0000313" key="9">
    <source>
        <dbReference type="Proteomes" id="UP000575083"/>
    </source>
</evidence>
<dbReference type="Pfam" id="PF16822">
    <property type="entry name" value="ALGX"/>
    <property type="match status" value="1"/>
</dbReference>
<dbReference type="GO" id="GO:0016740">
    <property type="term" value="F:transferase activity"/>
    <property type="evidence" value="ECO:0007669"/>
    <property type="project" value="UniProtKB-KW"/>
</dbReference>
<dbReference type="AlphaFoldDB" id="A0A7X0PAX2"/>
<proteinExistence type="predicted"/>
<dbReference type="CDD" id="cd14440">
    <property type="entry name" value="AlgX_N_like_3"/>
    <property type="match status" value="1"/>
</dbReference>
<comment type="subcellular location">
    <subcellularLocation>
        <location evidence="1">Periplasm</location>
    </subcellularLocation>
</comment>
<evidence type="ECO:0000256" key="4">
    <source>
        <dbReference type="ARBA" id="ARBA00022729"/>
    </source>
</evidence>
<dbReference type="EMBL" id="JACHLK010000002">
    <property type="protein sequence ID" value="MBB6558520.1"/>
    <property type="molecule type" value="Genomic_DNA"/>
</dbReference>
<feature type="domain" description="AlgX/AlgJ SGNH hydrolase-like" evidence="7">
    <location>
        <begin position="68"/>
        <end position="264"/>
    </location>
</feature>
<comment type="pathway">
    <text evidence="2">Glycan biosynthesis; alginate biosynthesis.</text>
</comment>
<evidence type="ECO:0000259" key="7">
    <source>
        <dbReference type="Pfam" id="PF16822"/>
    </source>
</evidence>
<dbReference type="Proteomes" id="UP000575083">
    <property type="component" value="Unassembled WGS sequence"/>
</dbReference>
<sequence length="381" mass="42298">MNMRHRAVLFLVALLASLLIVPMVNISRVKNIESIKWEKSFFFNMDFASKFAAKLLYPVGISTNPRRVVIGHDGWLFLGDEFESTLSASRHPPAPGDVELAKQIGVAAAAWDTYLASKGVQLFRVMIGPNKGSIYPEHLPHWAQPASPNATDALFAGTGNVLYVDLRAPLLEAKAHQQADLYFKTDTHWNDLGSATAFRAFGQQVAAAAPELRWPSSEVYRLKSTHPVGGKDLANFLRLSEHLSDTRVAIHAEDLPLKTTQLDFDTHKVLHTGGHLPTVPPRKPVLVQSSNALNHKKVLWLRDSFGDSMSLLMEATFSDVLQLHWHEAIKPDGRLAQLVESWRPDYVFFTVVERDARNGWFTVPPPAAGLHEGAAKNAQAR</sequence>
<keyword evidence="6" id="KW-0016">Alginate biosynthesis</keyword>
<name>A0A7X0PAX2_9BURK</name>
<evidence type="ECO:0000313" key="8">
    <source>
        <dbReference type="EMBL" id="MBB6558520.1"/>
    </source>
</evidence>
<comment type="caution">
    <text evidence="8">The sequence shown here is derived from an EMBL/GenBank/DDBJ whole genome shotgun (WGS) entry which is preliminary data.</text>
</comment>
<keyword evidence="4" id="KW-0732">Signal</keyword>
<evidence type="ECO:0000256" key="6">
    <source>
        <dbReference type="ARBA" id="ARBA00022841"/>
    </source>
</evidence>
<dbReference type="GO" id="GO:0042121">
    <property type="term" value="P:alginic acid biosynthetic process"/>
    <property type="evidence" value="ECO:0007669"/>
    <property type="project" value="UniProtKB-UniPathway"/>
</dbReference>
<evidence type="ECO:0000256" key="3">
    <source>
        <dbReference type="ARBA" id="ARBA00022679"/>
    </source>
</evidence>
<protein>
    <recommendedName>
        <fullName evidence="7">AlgX/AlgJ SGNH hydrolase-like domain-containing protein</fullName>
    </recommendedName>
</protein>
<evidence type="ECO:0000256" key="1">
    <source>
        <dbReference type="ARBA" id="ARBA00004418"/>
    </source>
</evidence>
<dbReference type="InterPro" id="IPR031811">
    <property type="entry name" value="ALGX/ALGJ_SGNH-like"/>
</dbReference>
<keyword evidence="3" id="KW-0808">Transferase</keyword>
<dbReference type="UniPathway" id="UPA00286"/>
<keyword evidence="5" id="KW-0574">Periplasm</keyword>
<reference evidence="8 9" key="1">
    <citation type="submission" date="2020-08" db="EMBL/GenBank/DDBJ databases">
        <title>Functional genomics of gut bacteria from endangered species of beetles.</title>
        <authorList>
            <person name="Carlos-Shanley C."/>
        </authorList>
    </citation>
    <scope>NUCLEOTIDE SEQUENCE [LARGE SCALE GENOMIC DNA]</scope>
    <source>
        <strain evidence="8 9">S00198</strain>
    </source>
</reference>
<evidence type="ECO:0000256" key="2">
    <source>
        <dbReference type="ARBA" id="ARBA00005182"/>
    </source>
</evidence>
<organism evidence="8 9">
    <name type="scientific">Acidovorax soli</name>
    <dbReference type="NCBI Taxonomy" id="592050"/>
    <lineage>
        <taxon>Bacteria</taxon>
        <taxon>Pseudomonadati</taxon>
        <taxon>Pseudomonadota</taxon>
        <taxon>Betaproteobacteria</taxon>
        <taxon>Burkholderiales</taxon>
        <taxon>Comamonadaceae</taxon>
        <taxon>Acidovorax</taxon>
    </lineage>
</organism>
<keyword evidence="9" id="KW-1185">Reference proteome</keyword>
<dbReference type="GO" id="GO:0042597">
    <property type="term" value="C:periplasmic space"/>
    <property type="evidence" value="ECO:0007669"/>
    <property type="project" value="UniProtKB-SubCell"/>
</dbReference>
<gene>
    <name evidence="8" type="ORF">HNP48_001184</name>
</gene>
<accession>A0A7X0PAX2</accession>
<evidence type="ECO:0000256" key="5">
    <source>
        <dbReference type="ARBA" id="ARBA00022764"/>
    </source>
</evidence>